<comment type="caution">
    <text evidence="1">The sequence shown here is derived from an EMBL/GenBank/DDBJ whole genome shotgun (WGS) entry which is preliminary data.</text>
</comment>
<dbReference type="EMBL" id="JBGMDY010000007">
    <property type="protein sequence ID" value="KAL2328246.1"/>
    <property type="molecule type" value="Genomic_DNA"/>
</dbReference>
<reference evidence="1 2" key="1">
    <citation type="submission" date="2024-08" db="EMBL/GenBank/DDBJ databases">
        <title>Insights into the chromosomal genome structure of Flemingia macrophylla.</title>
        <authorList>
            <person name="Ding Y."/>
            <person name="Zhao Y."/>
            <person name="Bi W."/>
            <person name="Wu M."/>
            <person name="Zhao G."/>
            <person name="Gong Y."/>
            <person name="Li W."/>
            <person name="Zhang P."/>
        </authorList>
    </citation>
    <scope>NUCLEOTIDE SEQUENCE [LARGE SCALE GENOMIC DNA]</scope>
    <source>
        <strain evidence="1">DYQJB</strain>
        <tissue evidence="1">Leaf</tissue>
    </source>
</reference>
<sequence>MRYELENQQKPKYQLFSLWTVSNPAKNLSFDSFVLGFELSYLGVSLGFKVNL</sequence>
<keyword evidence="2" id="KW-1185">Reference proteome</keyword>
<gene>
    <name evidence="1" type="ORF">Fmac_021673</name>
</gene>
<accession>A0ABD1LXN4</accession>
<protein>
    <submittedName>
        <fullName evidence="1">Uncharacterized protein</fullName>
    </submittedName>
</protein>
<dbReference type="AlphaFoldDB" id="A0ABD1LXN4"/>
<evidence type="ECO:0000313" key="2">
    <source>
        <dbReference type="Proteomes" id="UP001603857"/>
    </source>
</evidence>
<evidence type="ECO:0000313" key="1">
    <source>
        <dbReference type="EMBL" id="KAL2328246.1"/>
    </source>
</evidence>
<dbReference type="Proteomes" id="UP001603857">
    <property type="component" value="Unassembled WGS sequence"/>
</dbReference>
<proteinExistence type="predicted"/>
<organism evidence="1 2">
    <name type="scientific">Flemingia macrophylla</name>
    <dbReference type="NCBI Taxonomy" id="520843"/>
    <lineage>
        <taxon>Eukaryota</taxon>
        <taxon>Viridiplantae</taxon>
        <taxon>Streptophyta</taxon>
        <taxon>Embryophyta</taxon>
        <taxon>Tracheophyta</taxon>
        <taxon>Spermatophyta</taxon>
        <taxon>Magnoliopsida</taxon>
        <taxon>eudicotyledons</taxon>
        <taxon>Gunneridae</taxon>
        <taxon>Pentapetalae</taxon>
        <taxon>rosids</taxon>
        <taxon>fabids</taxon>
        <taxon>Fabales</taxon>
        <taxon>Fabaceae</taxon>
        <taxon>Papilionoideae</taxon>
        <taxon>50 kb inversion clade</taxon>
        <taxon>NPAAA clade</taxon>
        <taxon>indigoferoid/millettioid clade</taxon>
        <taxon>Phaseoleae</taxon>
        <taxon>Flemingia</taxon>
    </lineage>
</organism>
<name>A0ABD1LXN4_9FABA</name>